<dbReference type="EMBL" id="LVZM01004583">
    <property type="protein sequence ID" value="OUC47390.1"/>
    <property type="molecule type" value="Genomic_DNA"/>
</dbReference>
<gene>
    <name evidence="2" type="ORF">D917_06965</name>
</gene>
<comment type="caution">
    <text evidence="2">The sequence shown here is derived from an EMBL/GenBank/DDBJ whole genome shotgun (WGS) entry which is preliminary data.</text>
</comment>
<feature type="compositionally biased region" description="Basic and acidic residues" evidence="1">
    <location>
        <begin position="1"/>
        <end position="14"/>
    </location>
</feature>
<feature type="region of interest" description="Disordered" evidence="1">
    <location>
        <begin position="1"/>
        <end position="25"/>
    </location>
</feature>
<protein>
    <submittedName>
        <fullName evidence="2">Uncharacterized protein</fullName>
    </submittedName>
</protein>
<dbReference type="Proteomes" id="UP000243006">
    <property type="component" value="Unassembled WGS sequence"/>
</dbReference>
<evidence type="ECO:0000313" key="3">
    <source>
        <dbReference type="Proteomes" id="UP000243006"/>
    </source>
</evidence>
<sequence length="37" mass="4275">MAQEDAGIKAAERQRKTRKYQSIESWPPWSERAIAAN</sequence>
<organism evidence="2 3">
    <name type="scientific">Trichinella nativa</name>
    <dbReference type="NCBI Taxonomy" id="6335"/>
    <lineage>
        <taxon>Eukaryota</taxon>
        <taxon>Metazoa</taxon>
        <taxon>Ecdysozoa</taxon>
        <taxon>Nematoda</taxon>
        <taxon>Enoplea</taxon>
        <taxon>Dorylaimia</taxon>
        <taxon>Trichinellida</taxon>
        <taxon>Trichinellidae</taxon>
        <taxon>Trichinella</taxon>
    </lineage>
</organism>
<proteinExistence type="predicted"/>
<reference evidence="2 3" key="1">
    <citation type="submission" date="2015-04" db="EMBL/GenBank/DDBJ databases">
        <title>Draft genome of the roundworm Trichinella nativa.</title>
        <authorList>
            <person name="Mitreva M."/>
        </authorList>
    </citation>
    <scope>NUCLEOTIDE SEQUENCE [LARGE SCALE GENOMIC DNA]</scope>
    <source>
        <strain evidence="2 3">ISS45</strain>
    </source>
</reference>
<evidence type="ECO:0000313" key="2">
    <source>
        <dbReference type="EMBL" id="OUC47390.1"/>
    </source>
</evidence>
<evidence type="ECO:0000256" key="1">
    <source>
        <dbReference type="SAM" id="MobiDB-lite"/>
    </source>
</evidence>
<dbReference type="AlphaFoldDB" id="A0A1Y3ERI6"/>
<name>A0A1Y3ERI6_9BILA</name>
<accession>A0A1Y3ERI6</accession>